<gene>
    <name evidence="2" type="ORF">BKA59DRAFT_471116</name>
</gene>
<accession>A0A8K0S9I6</accession>
<protein>
    <submittedName>
        <fullName evidence="2">Uncharacterized protein</fullName>
    </submittedName>
</protein>
<dbReference type="Proteomes" id="UP000813427">
    <property type="component" value="Unassembled WGS sequence"/>
</dbReference>
<reference evidence="2" key="1">
    <citation type="journal article" date="2021" name="Nat. Commun.">
        <title>Genetic determinants of endophytism in the Arabidopsis root mycobiome.</title>
        <authorList>
            <person name="Mesny F."/>
            <person name="Miyauchi S."/>
            <person name="Thiergart T."/>
            <person name="Pickel B."/>
            <person name="Atanasova L."/>
            <person name="Karlsson M."/>
            <person name="Huettel B."/>
            <person name="Barry K.W."/>
            <person name="Haridas S."/>
            <person name="Chen C."/>
            <person name="Bauer D."/>
            <person name="Andreopoulos W."/>
            <person name="Pangilinan J."/>
            <person name="LaButti K."/>
            <person name="Riley R."/>
            <person name="Lipzen A."/>
            <person name="Clum A."/>
            <person name="Drula E."/>
            <person name="Henrissat B."/>
            <person name="Kohler A."/>
            <person name="Grigoriev I.V."/>
            <person name="Martin F.M."/>
            <person name="Hacquard S."/>
        </authorList>
    </citation>
    <scope>NUCLEOTIDE SEQUENCE</scope>
    <source>
        <strain evidence="2">MPI-SDFR-AT-0068</strain>
    </source>
</reference>
<name>A0A8K0S9I6_9HYPO</name>
<evidence type="ECO:0000256" key="1">
    <source>
        <dbReference type="SAM" id="Phobius"/>
    </source>
</evidence>
<sequence>MTATLSLAWGVLHRLGNDSWFVVVAGLFLALIANKFGCLGVGYSRKKQTETQEGGWPCWYLDAHHPSLLSSVLSLFVPRATLTSTQCGCQYLNLAKLLG</sequence>
<feature type="transmembrane region" description="Helical" evidence="1">
    <location>
        <begin position="20"/>
        <end position="43"/>
    </location>
</feature>
<keyword evidence="1" id="KW-1133">Transmembrane helix</keyword>
<comment type="caution">
    <text evidence="2">The sequence shown here is derived from an EMBL/GenBank/DDBJ whole genome shotgun (WGS) entry which is preliminary data.</text>
</comment>
<organism evidence="2 3">
    <name type="scientific">Fusarium tricinctum</name>
    <dbReference type="NCBI Taxonomy" id="61284"/>
    <lineage>
        <taxon>Eukaryota</taxon>
        <taxon>Fungi</taxon>
        <taxon>Dikarya</taxon>
        <taxon>Ascomycota</taxon>
        <taxon>Pezizomycotina</taxon>
        <taxon>Sordariomycetes</taxon>
        <taxon>Hypocreomycetidae</taxon>
        <taxon>Hypocreales</taxon>
        <taxon>Nectriaceae</taxon>
        <taxon>Fusarium</taxon>
        <taxon>Fusarium tricinctum species complex</taxon>
    </lineage>
</organism>
<dbReference type="AlphaFoldDB" id="A0A8K0S9I6"/>
<evidence type="ECO:0000313" key="3">
    <source>
        <dbReference type="Proteomes" id="UP000813427"/>
    </source>
</evidence>
<keyword evidence="1" id="KW-0472">Membrane</keyword>
<keyword evidence="1" id="KW-0812">Transmembrane</keyword>
<proteinExistence type="predicted"/>
<keyword evidence="3" id="KW-1185">Reference proteome</keyword>
<evidence type="ECO:0000313" key="2">
    <source>
        <dbReference type="EMBL" id="KAH7257788.1"/>
    </source>
</evidence>
<dbReference type="EMBL" id="JAGPXF010000002">
    <property type="protein sequence ID" value="KAH7257788.1"/>
    <property type="molecule type" value="Genomic_DNA"/>
</dbReference>